<proteinExistence type="predicted"/>
<organism evidence="1 2">
    <name type="scientific">Micropterus dolomieu adomavirus 1</name>
    <dbReference type="NCBI Taxonomy" id="2744370"/>
    <lineage>
        <taxon>Viruses</taxon>
        <taxon>Adomaviruses</taxon>
    </lineage>
</organism>
<evidence type="ECO:0000313" key="2">
    <source>
        <dbReference type="Proteomes" id="UP001242828"/>
    </source>
</evidence>
<protein>
    <submittedName>
        <fullName evidence="1">LO7</fullName>
    </submittedName>
</protein>
<reference evidence="1" key="1">
    <citation type="submission" date="2021-07" db="EMBL/GenBank/DDBJ databases">
        <title>Novel Adomaviruses Associated with Blotchy Bass Syndrome and Mucoid Lesions on Smallmouth Bass (Micropterus dolomieu).</title>
        <authorList>
            <person name="Iwanowicz L.R."/>
            <person name="Young K.T."/>
            <person name="Adams C.R."/>
            <person name="Blazer V.S."/>
            <person name="Walsh H.L."/>
            <person name="Raines C.D."/>
            <person name="Cornman R.S."/>
        </authorList>
    </citation>
    <scope>NUCLEOTIDE SEQUENCE</scope>
    <source>
        <strain evidence="1">SUSMA89</strain>
    </source>
</reference>
<accession>A0AAE9C742</accession>
<dbReference type="Proteomes" id="UP001242828">
    <property type="component" value="Segment"/>
</dbReference>
<sequence length="551" mass="60113">MTTTGEDPFDSKLASILQDNQTEFHIYAPMVKCVTTREGVVGGGPELTTQLNSSGTTTMNVILPCPPSEAIVFGSIEVSAVVSVKHSINAEWQSGNASSNNYVSYDKAGTSATDKTDSVDIPKFALNSQFAYIDIKIGSASASVNSVLPSLQGSTGGTGILAMMDAFANRPVEGGVYSEFSNDVFNGLSRNCGTQAIQYTLFETLYHPLNPCGSSLSTEDSDDHHVLRIWPRGMPIHLSLTSRQYSDRAHLTGDKGIGKIKVGSTDKSNTSQTGYLFLHFAEAKVWFKTVTIQPFQLELEQRITRFAIFDIGIDAQELTAGQQSITIPITRTDTSVVPQFAIVFIGPANLALTRSMPWVDEVRGIATDVLQSVTALFQGNNLPEFMKIYNDGKMHFLDKRQLTDMRNAWLGKVSGYRTRSRGDGVPRLERQLIGLATATVGGQTVRTSAFHMFLLVTDPNTALVRESSGSALIGRLDLQLTLTKVAKAGDTIYTVRFTKHQVQISKQLEVPGSAPQYELDPSNSRPAYTQTVSLSTQWRGSEIDFESSMQE</sequence>
<name>A0AAE9C742_9VIRU</name>
<dbReference type="EMBL" id="MZ673484">
    <property type="protein sequence ID" value="UFQ21632.1"/>
    <property type="molecule type" value="Genomic_DNA"/>
</dbReference>
<evidence type="ECO:0000313" key="1">
    <source>
        <dbReference type="EMBL" id="UFQ21632.1"/>
    </source>
</evidence>